<keyword evidence="2" id="KW-1185">Reference proteome</keyword>
<dbReference type="Ensembl" id="ENSCHIT00000037435.1">
    <property type="protein sequence ID" value="ENSCHIP00000029565.1"/>
    <property type="gene ID" value="ENSCHIG00000024647.1"/>
</dbReference>
<reference evidence="1 2" key="1">
    <citation type="submission" date="2016-04" db="EMBL/GenBank/DDBJ databases">
        <title>Polished mammalian reference genomes with single-molecule sequencing and chromosome conformation capture applied to the Capra hircus genome.</title>
        <authorList>
            <person name="Bickhart D.M."/>
            <person name="Koren S."/>
            <person name="Rosen B."/>
            <person name="Hastie A."/>
            <person name="Liachko I."/>
            <person name="Sullivan S.T."/>
            <person name="Burton J."/>
            <person name="Sayre B.L."/>
            <person name="Huson H.J."/>
            <person name="Lee J."/>
            <person name="Lam E."/>
            <person name="Kelley C.M."/>
            <person name="Hutchison J.L."/>
            <person name="Zhou Y."/>
            <person name="Sun J."/>
            <person name="Crisa A."/>
            <person name="Schwartz J.C."/>
            <person name="Hammond J.A."/>
            <person name="Schroeder S.G."/>
            <person name="Liu G.E."/>
            <person name="Dunham M."/>
            <person name="Shendure J."/>
            <person name="Sonstegard T.S."/>
            <person name="Phillippy A.M."/>
            <person name="Van Tassell C.P."/>
            <person name="Smith T.P."/>
        </authorList>
    </citation>
    <scope>NUCLEOTIDE SEQUENCE [LARGE SCALE GENOMIC DNA]</scope>
</reference>
<evidence type="ECO:0000313" key="1">
    <source>
        <dbReference type="Ensembl" id="ENSCHIP00000029565.1"/>
    </source>
</evidence>
<name>A0A452FYQ1_CAPHI</name>
<evidence type="ECO:0000313" key="2">
    <source>
        <dbReference type="Proteomes" id="UP000291000"/>
    </source>
</evidence>
<dbReference type="Proteomes" id="UP000291000">
    <property type="component" value="Chromosome 10"/>
</dbReference>
<dbReference type="EMBL" id="LWLT01000010">
    <property type="status" value="NOT_ANNOTATED_CDS"/>
    <property type="molecule type" value="Genomic_DNA"/>
</dbReference>
<dbReference type="AlphaFoldDB" id="A0A452FYQ1"/>
<sequence length="131" mass="14557">MLLVVRSHTVKVWRNEWVVRRTDFHFVVSNCERFAAGKRDSPSRNALLRPRRGLFLSLGLVWVWDQPPPFAPTPAPTPAARGFSSLTCPFRGGARGSLGVSMTTLCVWEGQLWGLPARGPFLGDHLSMSPT</sequence>
<reference evidence="1" key="3">
    <citation type="submission" date="2025-09" db="UniProtKB">
        <authorList>
            <consortium name="Ensembl"/>
        </authorList>
    </citation>
    <scope>IDENTIFICATION</scope>
</reference>
<proteinExistence type="predicted"/>
<dbReference type="OMA" id="VWEGQMW"/>
<accession>A0A452FYQ1</accession>
<dbReference type="GeneTree" id="ENSGT00860000136167"/>
<organism evidence="1 2">
    <name type="scientific">Capra hircus</name>
    <name type="common">Goat</name>
    <dbReference type="NCBI Taxonomy" id="9925"/>
    <lineage>
        <taxon>Eukaryota</taxon>
        <taxon>Metazoa</taxon>
        <taxon>Chordata</taxon>
        <taxon>Craniata</taxon>
        <taxon>Vertebrata</taxon>
        <taxon>Euteleostomi</taxon>
        <taxon>Mammalia</taxon>
        <taxon>Eutheria</taxon>
        <taxon>Laurasiatheria</taxon>
        <taxon>Artiodactyla</taxon>
        <taxon>Ruminantia</taxon>
        <taxon>Pecora</taxon>
        <taxon>Bovidae</taxon>
        <taxon>Caprinae</taxon>
        <taxon>Capra</taxon>
    </lineage>
</organism>
<protein>
    <submittedName>
        <fullName evidence="1">Uncharacterized protein</fullName>
    </submittedName>
</protein>
<reference evidence="1" key="2">
    <citation type="submission" date="2025-08" db="UniProtKB">
        <authorList>
            <consortium name="Ensembl"/>
        </authorList>
    </citation>
    <scope>IDENTIFICATION</scope>
</reference>